<evidence type="ECO:0000313" key="2">
    <source>
        <dbReference type="EMBL" id="KAL1488070.1"/>
    </source>
</evidence>
<evidence type="ECO:0000256" key="1">
    <source>
        <dbReference type="SAM" id="MobiDB-lite"/>
    </source>
</evidence>
<dbReference type="Proteomes" id="UP001566132">
    <property type="component" value="Unassembled WGS sequence"/>
</dbReference>
<dbReference type="CDD" id="cd15489">
    <property type="entry name" value="PHD_SF"/>
    <property type="match status" value="1"/>
</dbReference>
<dbReference type="EMBL" id="JBDJPC010000016">
    <property type="protein sequence ID" value="KAL1488070.1"/>
    <property type="molecule type" value="Genomic_DNA"/>
</dbReference>
<name>A0ABD1E0G5_HYPHA</name>
<keyword evidence="3" id="KW-1185">Reference proteome</keyword>
<sequence>MDVSNAGAVSDNKCKRCKKVGLLRPLKCVKCDASFHLGCANSKKYKIMDNNQIDCCTPLLTLEEDVNSECSVSPRVANGDSYYQQEINYLKCILSHKDEIISNLKERISLLESNVKLSSIIDSWQNSVYRSLPTTDKGVGAKTKNKQERNAGGLHGNKDTDTHLQNNLQPNGEDVTAVPTMNTTNKFSYSDALQIQKQKQNKETIEVTVLPPSPNAELTQPTTHRVKRVKPRLTSIGVSKSSVPDCSFTGRRASNKKAWIFISRVSDSATVMDIKTYICEKAQLGEAEVSVEPIKLTYSRRDSQCFRIGVNFEKKDTLYMDDFWPEGVAFRGYSFNFNSAKDRPSGYDMDNNPEIDGVASTVKLSDDFLCHADSVVITPT</sequence>
<organism evidence="2 3">
    <name type="scientific">Hypothenemus hampei</name>
    <name type="common">Coffee berry borer</name>
    <dbReference type="NCBI Taxonomy" id="57062"/>
    <lineage>
        <taxon>Eukaryota</taxon>
        <taxon>Metazoa</taxon>
        <taxon>Ecdysozoa</taxon>
        <taxon>Arthropoda</taxon>
        <taxon>Hexapoda</taxon>
        <taxon>Insecta</taxon>
        <taxon>Pterygota</taxon>
        <taxon>Neoptera</taxon>
        <taxon>Endopterygota</taxon>
        <taxon>Coleoptera</taxon>
        <taxon>Polyphaga</taxon>
        <taxon>Cucujiformia</taxon>
        <taxon>Curculionidae</taxon>
        <taxon>Scolytinae</taxon>
        <taxon>Hypothenemus</taxon>
    </lineage>
</organism>
<dbReference type="AlphaFoldDB" id="A0ABD1E0G5"/>
<feature type="region of interest" description="Disordered" evidence="1">
    <location>
        <begin position="132"/>
        <end position="163"/>
    </location>
</feature>
<protein>
    <recommendedName>
        <fullName evidence="4">Zinc finger PHD-type domain-containing protein</fullName>
    </recommendedName>
</protein>
<reference evidence="2 3" key="1">
    <citation type="submission" date="2024-05" db="EMBL/GenBank/DDBJ databases">
        <title>Genetic variation in Jamaican populations of the coffee berry borer (Hypothenemus hampei).</title>
        <authorList>
            <person name="Errbii M."/>
            <person name="Myrie A."/>
        </authorList>
    </citation>
    <scope>NUCLEOTIDE SEQUENCE [LARGE SCALE GENOMIC DNA]</scope>
    <source>
        <strain evidence="2">JA-Hopewell-2020-01-JO</strain>
        <tissue evidence="2">Whole body</tissue>
    </source>
</reference>
<accession>A0ABD1E0G5</accession>
<proteinExistence type="predicted"/>
<comment type="caution">
    <text evidence="2">The sequence shown here is derived from an EMBL/GenBank/DDBJ whole genome shotgun (WGS) entry which is preliminary data.</text>
</comment>
<evidence type="ECO:0000313" key="3">
    <source>
        <dbReference type="Proteomes" id="UP001566132"/>
    </source>
</evidence>
<evidence type="ECO:0008006" key="4">
    <source>
        <dbReference type="Google" id="ProtNLM"/>
    </source>
</evidence>
<gene>
    <name evidence="2" type="ORF">ABEB36_015438</name>
</gene>